<dbReference type="RefSeq" id="XP_035296835.1">
    <property type="nucleotide sequence ID" value="XM_035440944.1"/>
</dbReference>
<gene>
    <name evidence="3" type="primary">LOC118237759</name>
</gene>
<evidence type="ECO:0000313" key="3">
    <source>
        <dbReference type="RefSeq" id="XP_035296835.1"/>
    </source>
</evidence>
<evidence type="ECO:0000256" key="1">
    <source>
        <dbReference type="SAM" id="MobiDB-lite"/>
    </source>
</evidence>
<reference evidence="3" key="3">
    <citation type="submission" date="2025-08" db="UniProtKB">
        <authorList>
            <consortium name="RefSeq"/>
        </authorList>
    </citation>
    <scope>IDENTIFICATION</scope>
    <source>
        <strain evidence="3">17A/GY</strain>
        <tissue evidence="3">Liver</tissue>
    </source>
</reference>
<dbReference type="KEGG" id="cge:118237759"/>
<accession>A0A9J7GPZ5</accession>
<feature type="compositionally biased region" description="Basic residues" evidence="1">
    <location>
        <begin position="32"/>
        <end position="43"/>
    </location>
</feature>
<reference evidence="2" key="1">
    <citation type="journal article" date="2018" name="Biotechnol. Bioeng.">
        <title>A reference genome of the Chinese hamster based on a hybrid assembly strategy.</title>
        <authorList>
            <person name="Rupp O."/>
            <person name="MacDonald M.L."/>
            <person name="Li S."/>
            <person name="Dhiman H."/>
            <person name="Polson S."/>
            <person name="Griep S."/>
            <person name="Heffner K."/>
            <person name="Hernandez I."/>
            <person name="Brinkrolf K."/>
            <person name="Jadhav V."/>
            <person name="Samoudi M."/>
            <person name="Hao H."/>
            <person name="Kingham B."/>
            <person name="Goesmann A."/>
            <person name="Betenbaugh M.J."/>
            <person name="Lewis N.E."/>
            <person name="Borth N."/>
            <person name="Lee K.H."/>
        </authorList>
    </citation>
    <scope>NUCLEOTIDE SEQUENCE [LARGE SCALE GENOMIC DNA]</scope>
    <source>
        <strain evidence="2">17A/GY</strain>
    </source>
</reference>
<dbReference type="Proteomes" id="UP001108280">
    <property type="component" value="Chromosome 2"/>
</dbReference>
<feature type="compositionally biased region" description="Basic residues" evidence="1">
    <location>
        <begin position="131"/>
        <end position="144"/>
    </location>
</feature>
<feature type="region of interest" description="Disordered" evidence="1">
    <location>
        <begin position="21"/>
        <end position="149"/>
    </location>
</feature>
<organism evidence="2 3">
    <name type="scientific">Cricetulus griseus</name>
    <name type="common">Chinese hamster</name>
    <name type="synonym">Cricetulus barabensis griseus</name>
    <dbReference type="NCBI Taxonomy" id="10029"/>
    <lineage>
        <taxon>Eukaryota</taxon>
        <taxon>Metazoa</taxon>
        <taxon>Chordata</taxon>
        <taxon>Craniata</taxon>
        <taxon>Vertebrata</taxon>
        <taxon>Euteleostomi</taxon>
        <taxon>Mammalia</taxon>
        <taxon>Eutheria</taxon>
        <taxon>Euarchontoglires</taxon>
        <taxon>Glires</taxon>
        <taxon>Rodentia</taxon>
        <taxon>Myomorpha</taxon>
        <taxon>Muroidea</taxon>
        <taxon>Cricetidae</taxon>
        <taxon>Cricetinae</taxon>
        <taxon>Cricetulus</taxon>
    </lineage>
</organism>
<keyword evidence="2" id="KW-1185">Reference proteome</keyword>
<dbReference type="AlphaFoldDB" id="A0A9J7GPZ5"/>
<reference evidence="2" key="2">
    <citation type="journal article" date="2020" name="Biotechnol. Bioeng.">
        <title>Chromosome-scale scaffolds for the Chinese hamster reference genome assembly to facilitate the study of the CHO epigenome.</title>
        <authorList>
            <person name="Hilliard W."/>
            <person name="MacDonald M."/>
            <person name="Lee K.H."/>
        </authorList>
    </citation>
    <scope>NUCLEOTIDE SEQUENCE [LARGE SCALE GENOMIC DNA]</scope>
    <source>
        <strain evidence="2">17A/GY</strain>
    </source>
</reference>
<proteinExistence type="predicted"/>
<sequence length="250" mass="26437">MALKYCHPEWKLFLRFPLVRPQHPGNAPGKTVKPRITKGRGRNHTFSGPEVSGARPWTTGDGIKEQRHPRPPISSSRKNSKLRSADSAGLGVTCCGVGPGTGRTPSALAIPARRRPESGAQRLEPGGRPAPLRRPRPGGPRRRSTSAERAHFRLRGTNESAAAVSPALVSGPRLSAGGPGPFGLQGLHGGMRSGWASRVLCNGPRSQGFTVSSCPLVLARNQNVGKFPCDLGAGQFTPWGGVGFPSEEVS</sequence>
<dbReference type="RefSeq" id="XP_035292448.1">
    <property type="nucleotide sequence ID" value="XM_035436557.1"/>
</dbReference>
<evidence type="ECO:0000313" key="2">
    <source>
        <dbReference type="Proteomes" id="UP001108280"/>
    </source>
</evidence>
<name>A0A9J7GPZ5_CRIGR</name>
<dbReference type="GeneID" id="118237759"/>
<protein>
    <submittedName>
        <fullName evidence="3">Uncharacterized protein LOC118237759</fullName>
    </submittedName>
</protein>